<accession>A0AAV7PJ69</accession>
<dbReference type="AlphaFoldDB" id="A0AAV7PJ69"/>
<dbReference type="EMBL" id="JANPWB010000011">
    <property type="protein sequence ID" value="KAJ1128346.1"/>
    <property type="molecule type" value="Genomic_DNA"/>
</dbReference>
<dbReference type="Proteomes" id="UP001066276">
    <property type="component" value="Chromosome 7"/>
</dbReference>
<gene>
    <name evidence="1" type="ORF">NDU88_006725</name>
</gene>
<proteinExistence type="predicted"/>
<keyword evidence="2" id="KW-1185">Reference proteome</keyword>
<evidence type="ECO:0000313" key="2">
    <source>
        <dbReference type="Proteomes" id="UP001066276"/>
    </source>
</evidence>
<evidence type="ECO:0000313" key="1">
    <source>
        <dbReference type="EMBL" id="KAJ1128346.1"/>
    </source>
</evidence>
<organism evidence="1 2">
    <name type="scientific">Pleurodeles waltl</name>
    <name type="common">Iberian ribbed newt</name>
    <dbReference type="NCBI Taxonomy" id="8319"/>
    <lineage>
        <taxon>Eukaryota</taxon>
        <taxon>Metazoa</taxon>
        <taxon>Chordata</taxon>
        <taxon>Craniata</taxon>
        <taxon>Vertebrata</taxon>
        <taxon>Euteleostomi</taxon>
        <taxon>Amphibia</taxon>
        <taxon>Batrachia</taxon>
        <taxon>Caudata</taxon>
        <taxon>Salamandroidea</taxon>
        <taxon>Salamandridae</taxon>
        <taxon>Pleurodelinae</taxon>
        <taxon>Pleurodeles</taxon>
    </lineage>
</organism>
<comment type="caution">
    <text evidence="1">The sequence shown here is derived from an EMBL/GenBank/DDBJ whole genome shotgun (WGS) entry which is preliminary data.</text>
</comment>
<reference evidence="1" key="1">
    <citation type="journal article" date="2022" name="bioRxiv">
        <title>Sequencing and chromosome-scale assembly of the giantPleurodeles waltlgenome.</title>
        <authorList>
            <person name="Brown T."/>
            <person name="Elewa A."/>
            <person name="Iarovenko S."/>
            <person name="Subramanian E."/>
            <person name="Araus A.J."/>
            <person name="Petzold A."/>
            <person name="Susuki M."/>
            <person name="Suzuki K.-i.T."/>
            <person name="Hayashi T."/>
            <person name="Toyoda A."/>
            <person name="Oliveira C."/>
            <person name="Osipova E."/>
            <person name="Leigh N.D."/>
            <person name="Simon A."/>
            <person name="Yun M.H."/>
        </authorList>
    </citation>
    <scope>NUCLEOTIDE SEQUENCE</scope>
    <source>
        <strain evidence="1">20211129_DDA</strain>
        <tissue evidence="1">Liver</tissue>
    </source>
</reference>
<protein>
    <submittedName>
        <fullName evidence="1">Uncharacterized protein</fullName>
    </submittedName>
</protein>
<name>A0AAV7PJ69_PLEWA</name>
<sequence length="173" mass="19095">MQLSSQRGHPLGRWWTSLLPVSIAISPISGRSVARVLRLRAATPFLAVDGPHLLMQVLVVAANPQPRQEVCPQWAPLSPGVRHLSVPPAPVHIPPWIFGPPGSAPSPDTFTLLLLASRLVWPHGFSLRYRAVEIASPGRRTLLFQLCGAWFPTRPPSRFSGAPELHRIFFFLT</sequence>